<reference evidence="2" key="1">
    <citation type="submission" date="2022-11" db="EMBL/GenBank/DDBJ databases">
        <authorList>
            <person name="Petersen C."/>
        </authorList>
    </citation>
    <scope>NUCLEOTIDE SEQUENCE</scope>
    <source>
        <strain evidence="2">IBT 16849</strain>
    </source>
</reference>
<evidence type="ECO:0000313" key="2">
    <source>
        <dbReference type="EMBL" id="KAJ5186177.1"/>
    </source>
</evidence>
<name>A0A9W9IYC1_9EURO</name>
<reference evidence="2" key="2">
    <citation type="journal article" date="2023" name="IMA Fungus">
        <title>Comparative genomic study of the Penicillium genus elucidates a diverse pangenome and 15 lateral gene transfer events.</title>
        <authorList>
            <person name="Petersen C."/>
            <person name="Sorensen T."/>
            <person name="Nielsen M.R."/>
            <person name="Sondergaard T.E."/>
            <person name="Sorensen J.L."/>
            <person name="Fitzpatrick D.A."/>
            <person name="Frisvad J.C."/>
            <person name="Nielsen K.L."/>
        </authorList>
    </citation>
    <scope>NUCLEOTIDE SEQUENCE</scope>
    <source>
        <strain evidence="2">IBT 16849</strain>
    </source>
</reference>
<evidence type="ECO:0000313" key="3">
    <source>
        <dbReference type="Proteomes" id="UP001150879"/>
    </source>
</evidence>
<dbReference type="EMBL" id="JAPQKP010000006">
    <property type="protein sequence ID" value="KAJ5186177.1"/>
    <property type="molecule type" value="Genomic_DNA"/>
</dbReference>
<feature type="region of interest" description="Disordered" evidence="1">
    <location>
        <begin position="1"/>
        <end position="32"/>
    </location>
</feature>
<gene>
    <name evidence="2" type="ORF">N7472_011017</name>
</gene>
<feature type="compositionally biased region" description="Gly residues" evidence="1">
    <location>
        <begin position="203"/>
        <end position="218"/>
    </location>
</feature>
<feature type="region of interest" description="Disordered" evidence="1">
    <location>
        <begin position="173"/>
        <end position="218"/>
    </location>
</feature>
<dbReference type="InterPro" id="IPR022190">
    <property type="entry name" value="DUF3716"/>
</dbReference>
<accession>A0A9W9IYC1</accession>
<keyword evidence="3" id="KW-1185">Reference proteome</keyword>
<proteinExistence type="predicted"/>
<dbReference type="Pfam" id="PF12511">
    <property type="entry name" value="DUF3716"/>
    <property type="match status" value="1"/>
</dbReference>
<organism evidence="2 3">
    <name type="scientific">Penicillium cf. griseofulvum</name>
    <dbReference type="NCBI Taxonomy" id="2972120"/>
    <lineage>
        <taxon>Eukaryota</taxon>
        <taxon>Fungi</taxon>
        <taxon>Dikarya</taxon>
        <taxon>Ascomycota</taxon>
        <taxon>Pezizomycotina</taxon>
        <taxon>Eurotiomycetes</taxon>
        <taxon>Eurotiomycetidae</taxon>
        <taxon>Eurotiales</taxon>
        <taxon>Aspergillaceae</taxon>
        <taxon>Penicillium</taxon>
    </lineage>
</organism>
<evidence type="ECO:0000256" key="1">
    <source>
        <dbReference type="SAM" id="MobiDB-lite"/>
    </source>
</evidence>
<comment type="caution">
    <text evidence="2">The sequence shown here is derived from an EMBL/GenBank/DDBJ whole genome shotgun (WGS) entry which is preliminary data.</text>
</comment>
<protein>
    <submittedName>
        <fullName evidence="2">Uncharacterized protein</fullName>
    </submittedName>
</protein>
<dbReference type="AlphaFoldDB" id="A0A9W9IYC1"/>
<dbReference type="Proteomes" id="UP001150879">
    <property type="component" value="Unassembled WGS sequence"/>
</dbReference>
<sequence>MASAASAGPPGGPPPPPGSLIRTPSDPSQVTPTASTLFSLVRRATTAEGGAEYYIVRLTAHGNAALRELCRTPEQREVWSWPSYEFLVKMKKDRTPVISADQIRSARPSYVNGLLIASRGVRFPGICHRSRQGHPFGKSVVRLPGTWEGCCANCKWKEQTAQCNVRNSNEPRYIPQASAPLPPPSRVEELTDSDEANDDNGASGDGGGAGAGGTATAV</sequence>